<dbReference type="AlphaFoldDB" id="A0A2H0KT00"/>
<keyword evidence="1" id="KW-1133">Transmembrane helix</keyword>
<organism evidence="2 3">
    <name type="scientific">Candidatus Portnoybacteria bacterium CG11_big_fil_rev_8_21_14_0_20_40_15</name>
    <dbReference type="NCBI Taxonomy" id="1974817"/>
    <lineage>
        <taxon>Bacteria</taxon>
        <taxon>Candidatus Portnoyibacteriota</taxon>
    </lineage>
</organism>
<evidence type="ECO:0000256" key="1">
    <source>
        <dbReference type="SAM" id="Phobius"/>
    </source>
</evidence>
<keyword evidence="1" id="KW-0472">Membrane</keyword>
<keyword evidence="1" id="KW-0812">Transmembrane</keyword>
<sequence>METLIGTEIGFKDKFWCVLGLIGLVLSAWIVGWWPIYSIIWLFAGWKYVLAVAKIKLGIIFFLLLLMALLQAAKEIFYHLRRKYLSAQIQIYLVLPKE</sequence>
<protein>
    <submittedName>
        <fullName evidence="2">Uncharacterized protein</fullName>
    </submittedName>
</protein>
<accession>A0A2H0KT00</accession>
<feature type="transmembrane region" description="Helical" evidence="1">
    <location>
        <begin position="48"/>
        <end position="73"/>
    </location>
</feature>
<gene>
    <name evidence="2" type="ORF">COV84_02010</name>
</gene>
<name>A0A2H0KT00_9BACT</name>
<proteinExistence type="predicted"/>
<dbReference type="Proteomes" id="UP000229317">
    <property type="component" value="Unassembled WGS sequence"/>
</dbReference>
<dbReference type="EMBL" id="PCVO01000032">
    <property type="protein sequence ID" value="PIQ75278.1"/>
    <property type="molecule type" value="Genomic_DNA"/>
</dbReference>
<evidence type="ECO:0000313" key="2">
    <source>
        <dbReference type="EMBL" id="PIQ75278.1"/>
    </source>
</evidence>
<comment type="caution">
    <text evidence="2">The sequence shown here is derived from an EMBL/GenBank/DDBJ whole genome shotgun (WGS) entry which is preliminary data.</text>
</comment>
<evidence type="ECO:0000313" key="3">
    <source>
        <dbReference type="Proteomes" id="UP000229317"/>
    </source>
</evidence>
<reference evidence="2 3" key="1">
    <citation type="submission" date="2017-09" db="EMBL/GenBank/DDBJ databases">
        <title>Depth-based differentiation of microbial function through sediment-hosted aquifers and enrichment of novel symbionts in the deep terrestrial subsurface.</title>
        <authorList>
            <person name="Probst A.J."/>
            <person name="Ladd B."/>
            <person name="Jarett J.K."/>
            <person name="Geller-Mcgrath D.E."/>
            <person name="Sieber C.M."/>
            <person name="Emerson J.B."/>
            <person name="Anantharaman K."/>
            <person name="Thomas B.C."/>
            <person name="Malmstrom R."/>
            <person name="Stieglmeier M."/>
            <person name="Klingl A."/>
            <person name="Woyke T."/>
            <person name="Ryan C.M."/>
            <person name="Banfield J.F."/>
        </authorList>
    </citation>
    <scope>NUCLEOTIDE SEQUENCE [LARGE SCALE GENOMIC DNA]</scope>
    <source>
        <strain evidence="2">CG11_big_fil_rev_8_21_14_0_20_40_15</strain>
    </source>
</reference>
<feature type="transmembrane region" description="Helical" evidence="1">
    <location>
        <begin position="15"/>
        <end position="36"/>
    </location>
</feature>